<comment type="caution">
    <text evidence="7">The sequence shown here is derived from an EMBL/GenBank/DDBJ whole genome shotgun (WGS) entry which is preliminary data.</text>
</comment>
<evidence type="ECO:0000313" key="7">
    <source>
        <dbReference type="EMBL" id="KAK3365210.1"/>
    </source>
</evidence>
<name>A0AAE0JW78_9PEZI</name>
<gene>
    <name evidence="7" type="ORF">B0T24DRAFT_598503</name>
</gene>
<dbReference type="InterPro" id="IPR023335">
    <property type="entry name" value="ATP12_ortho_dom_sf"/>
</dbReference>
<dbReference type="InterPro" id="IPR011419">
    <property type="entry name" value="ATP12_ATP_synth-F1-assembly"/>
</dbReference>
<dbReference type="GO" id="GO:0033615">
    <property type="term" value="P:mitochondrial proton-transporting ATP synthase complex assembly"/>
    <property type="evidence" value="ECO:0007669"/>
    <property type="project" value="TreeGrafter"/>
</dbReference>
<dbReference type="Pfam" id="PF07542">
    <property type="entry name" value="ATP12"/>
    <property type="match status" value="1"/>
</dbReference>
<evidence type="ECO:0000256" key="6">
    <source>
        <dbReference type="SAM" id="MobiDB-lite"/>
    </source>
</evidence>
<feature type="region of interest" description="Disordered" evidence="6">
    <location>
        <begin position="27"/>
        <end position="69"/>
    </location>
</feature>
<evidence type="ECO:0000256" key="4">
    <source>
        <dbReference type="ARBA" id="ARBA00023128"/>
    </source>
</evidence>
<protein>
    <submittedName>
        <fullName evidence="7">Uncharacterized protein</fullName>
    </submittedName>
</protein>
<evidence type="ECO:0000256" key="1">
    <source>
        <dbReference type="ARBA" id="ARBA00004173"/>
    </source>
</evidence>
<comment type="subcellular location">
    <subcellularLocation>
        <location evidence="1">Mitochondrion</location>
    </subcellularLocation>
</comment>
<dbReference type="Gene3D" id="1.10.3580.10">
    <property type="entry name" value="ATP12 ATPase"/>
    <property type="match status" value="1"/>
</dbReference>
<organism evidence="7 8">
    <name type="scientific">Lasiosphaeria ovina</name>
    <dbReference type="NCBI Taxonomy" id="92902"/>
    <lineage>
        <taxon>Eukaryota</taxon>
        <taxon>Fungi</taxon>
        <taxon>Dikarya</taxon>
        <taxon>Ascomycota</taxon>
        <taxon>Pezizomycotina</taxon>
        <taxon>Sordariomycetes</taxon>
        <taxon>Sordariomycetidae</taxon>
        <taxon>Sordariales</taxon>
        <taxon>Lasiosphaeriaceae</taxon>
        <taxon>Lasiosphaeria</taxon>
    </lineage>
</organism>
<dbReference type="SUPFAM" id="SSF160909">
    <property type="entry name" value="ATP12-like"/>
    <property type="match status" value="1"/>
</dbReference>
<keyword evidence="5" id="KW-0143">Chaperone</keyword>
<dbReference type="EMBL" id="JAULSN010000009">
    <property type="protein sequence ID" value="KAK3365210.1"/>
    <property type="molecule type" value="Genomic_DNA"/>
</dbReference>
<sequence>MASATRLAKSLPLRRVQLKTTAAFTSRPSVATASIHTHPAQPAKVSPISGIGPPPPPPPPPAQVSPDSASRILRRRTQVELLRKAKDLRAASVGKATGGTFTKRFWKEVHVREVDGAYEIHLDTRPLRRPNSKTPVRIPLSKPHLAHAVGIEWDQLVSVQEATRQHLIPLTSTVCRALDIADDDAAHAGSPPAPIRAGLTESLLRYLDTDSLLCWAPPPDLHNPLNNNNMTNAAGETLHDVQTLAAAAIVADLTTRAWPGVTIVPVFEGNSIFPRSQAPGTRDIIQSWILRLSSWELAGLERATLAGKSLLVGARLVLEWSEEGAGAVAEESKVKGGDSKGSSSGELFGVEEAARASSLEVSWQTGKWGEVEDTHDVEKEDLRRQLGSVVLLVSGNGSLKR</sequence>
<dbReference type="InterPro" id="IPR042272">
    <property type="entry name" value="ATP12_ATP_synth-F1-assembly_N"/>
</dbReference>
<accession>A0AAE0JW78</accession>
<dbReference type="PANTHER" id="PTHR21013">
    <property type="entry name" value="ATP SYNTHASE MITOCHONDRIAL F1 COMPLEX ASSEMBLY FACTOR 2/ATP12 PROTEIN, MITOCHONDRIAL PRECURSOR"/>
    <property type="match status" value="1"/>
</dbReference>
<dbReference type="GO" id="GO:0005739">
    <property type="term" value="C:mitochondrion"/>
    <property type="evidence" value="ECO:0007669"/>
    <property type="project" value="UniProtKB-SubCell"/>
</dbReference>
<dbReference type="AlphaFoldDB" id="A0AAE0JW78"/>
<reference evidence="7" key="1">
    <citation type="journal article" date="2023" name="Mol. Phylogenet. Evol.">
        <title>Genome-scale phylogeny and comparative genomics of the fungal order Sordariales.</title>
        <authorList>
            <person name="Hensen N."/>
            <person name="Bonometti L."/>
            <person name="Westerberg I."/>
            <person name="Brannstrom I.O."/>
            <person name="Guillou S."/>
            <person name="Cros-Aarteil S."/>
            <person name="Calhoun S."/>
            <person name="Haridas S."/>
            <person name="Kuo A."/>
            <person name="Mondo S."/>
            <person name="Pangilinan J."/>
            <person name="Riley R."/>
            <person name="LaButti K."/>
            <person name="Andreopoulos B."/>
            <person name="Lipzen A."/>
            <person name="Chen C."/>
            <person name="Yan M."/>
            <person name="Daum C."/>
            <person name="Ng V."/>
            <person name="Clum A."/>
            <person name="Steindorff A."/>
            <person name="Ohm R.A."/>
            <person name="Martin F."/>
            <person name="Silar P."/>
            <person name="Natvig D.O."/>
            <person name="Lalanne C."/>
            <person name="Gautier V."/>
            <person name="Ament-Velasquez S.L."/>
            <person name="Kruys A."/>
            <person name="Hutchinson M.I."/>
            <person name="Powell A.J."/>
            <person name="Barry K."/>
            <person name="Miller A.N."/>
            <person name="Grigoriev I.V."/>
            <person name="Debuchy R."/>
            <person name="Gladieux P."/>
            <person name="Hiltunen Thoren M."/>
            <person name="Johannesson H."/>
        </authorList>
    </citation>
    <scope>NUCLEOTIDE SEQUENCE</scope>
    <source>
        <strain evidence="7">CBS 958.72</strain>
    </source>
</reference>
<keyword evidence="8" id="KW-1185">Reference proteome</keyword>
<evidence type="ECO:0000256" key="5">
    <source>
        <dbReference type="ARBA" id="ARBA00023186"/>
    </source>
</evidence>
<comment type="similarity">
    <text evidence="2">Belongs to the ATP12 family.</text>
</comment>
<evidence type="ECO:0000256" key="2">
    <source>
        <dbReference type="ARBA" id="ARBA00008231"/>
    </source>
</evidence>
<evidence type="ECO:0000256" key="3">
    <source>
        <dbReference type="ARBA" id="ARBA00022946"/>
    </source>
</evidence>
<evidence type="ECO:0000313" key="8">
    <source>
        <dbReference type="Proteomes" id="UP001287356"/>
    </source>
</evidence>
<proteinExistence type="inferred from homology"/>
<keyword evidence="3" id="KW-0809">Transit peptide</keyword>
<dbReference type="PANTHER" id="PTHR21013:SF10">
    <property type="entry name" value="ATP SYNTHASE MITOCHONDRIAL F1 COMPLEX ASSEMBLY FACTOR 2"/>
    <property type="match status" value="1"/>
</dbReference>
<keyword evidence="4" id="KW-0496">Mitochondrion</keyword>
<dbReference type="Gene3D" id="3.30.2180.10">
    <property type="entry name" value="ATP12-like"/>
    <property type="match status" value="1"/>
</dbReference>
<dbReference type="Proteomes" id="UP001287356">
    <property type="component" value="Unassembled WGS sequence"/>
</dbReference>
<reference evidence="7" key="2">
    <citation type="submission" date="2023-06" db="EMBL/GenBank/DDBJ databases">
        <authorList>
            <consortium name="Lawrence Berkeley National Laboratory"/>
            <person name="Haridas S."/>
            <person name="Hensen N."/>
            <person name="Bonometti L."/>
            <person name="Westerberg I."/>
            <person name="Brannstrom I.O."/>
            <person name="Guillou S."/>
            <person name="Cros-Aarteil S."/>
            <person name="Calhoun S."/>
            <person name="Kuo A."/>
            <person name="Mondo S."/>
            <person name="Pangilinan J."/>
            <person name="Riley R."/>
            <person name="Labutti K."/>
            <person name="Andreopoulos B."/>
            <person name="Lipzen A."/>
            <person name="Chen C."/>
            <person name="Yanf M."/>
            <person name="Daum C."/>
            <person name="Ng V."/>
            <person name="Clum A."/>
            <person name="Steindorff A."/>
            <person name="Ohm R."/>
            <person name="Martin F."/>
            <person name="Silar P."/>
            <person name="Natvig D."/>
            <person name="Lalanne C."/>
            <person name="Gautier V."/>
            <person name="Ament-Velasquez S.L."/>
            <person name="Kruys A."/>
            <person name="Hutchinson M.I."/>
            <person name="Powell A.J."/>
            <person name="Barry K."/>
            <person name="Miller A.N."/>
            <person name="Grigoriev I.V."/>
            <person name="Debuchy R."/>
            <person name="Gladieux P."/>
            <person name="Thoren M.H."/>
            <person name="Johannesson H."/>
        </authorList>
    </citation>
    <scope>NUCLEOTIDE SEQUENCE</scope>
    <source>
        <strain evidence="7">CBS 958.72</strain>
    </source>
</reference>
<feature type="compositionally biased region" description="Pro residues" evidence="6">
    <location>
        <begin position="52"/>
        <end position="63"/>
    </location>
</feature>